<sequence>NFGENSLWISNTNALTYCFPKQSSPNKLATDLFVKNCLHFIVMIFFRIFSINVLSRVNCIISPIRSLLYH</sequence>
<dbReference type="AlphaFoldDB" id="S4PFL4"/>
<reference evidence="2" key="2">
    <citation type="submission" date="2013-05" db="EMBL/GenBank/DDBJ databases">
        <authorList>
            <person name="Carter J.-M."/>
            <person name="Baker S.C."/>
            <person name="Pink R."/>
            <person name="Carter D.R.F."/>
            <person name="Collins A."/>
            <person name="Tomlin J."/>
            <person name="Gibbs M."/>
            <person name="Breuker C.J."/>
        </authorList>
    </citation>
    <scope>NUCLEOTIDE SEQUENCE</scope>
    <source>
        <tissue evidence="2">Ovary</tissue>
    </source>
</reference>
<keyword evidence="1" id="KW-0472">Membrane</keyword>
<organism evidence="2">
    <name type="scientific">Pararge aegeria</name>
    <name type="common">speckled wood butterfly</name>
    <dbReference type="NCBI Taxonomy" id="116150"/>
    <lineage>
        <taxon>Eukaryota</taxon>
        <taxon>Metazoa</taxon>
        <taxon>Ecdysozoa</taxon>
        <taxon>Arthropoda</taxon>
        <taxon>Hexapoda</taxon>
        <taxon>Insecta</taxon>
        <taxon>Pterygota</taxon>
        <taxon>Neoptera</taxon>
        <taxon>Endopterygota</taxon>
        <taxon>Lepidoptera</taxon>
        <taxon>Glossata</taxon>
        <taxon>Ditrysia</taxon>
        <taxon>Papilionoidea</taxon>
        <taxon>Nymphalidae</taxon>
        <taxon>Satyrinae</taxon>
        <taxon>Satyrini</taxon>
        <taxon>Parargina</taxon>
        <taxon>Pararge</taxon>
    </lineage>
</organism>
<protein>
    <submittedName>
        <fullName evidence="2">Uncharacterized protein</fullName>
    </submittedName>
</protein>
<dbReference type="EMBL" id="GAIX01003967">
    <property type="protein sequence ID" value="JAA88593.1"/>
    <property type="molecule type" value="Transcribed_RNA"/>
</dbReference>
<proteinExistence type="predicted"/>
<keyword evidence="1" id="KW-1133">Transmembrane helix</keyword>
<evidence type="ECO:0000256" key="1">
    <source>
        <dbReference type="SAM" id="Phobius"/>
    </source>
</evidence>
<name>S4PFL4_9NEOP</name>
<reference evidence="2" key="1">
    <citation type="journal article" date="2013" name="BMC Genomics">
        <title>Unscrambling butterfly oogenesis.</title>
        <authorList>
            <person name="Carter J.M."/>
            <person name="Baker S.C."/>
            <person name="Pink R."/>
            <person name="Carter D.R."/>
            <person name="Collins A."/>
            <person name="Tomlin J."/>
            <person name="Gibbs M."/>
            <person name="Breuker C.J."/>
        </authorList>
    </citation>
    <scope>NUCLEOTIDE SEQUENCE</scope>
    <source>
        <tissue evidence="2">Ovary</tissue>
    </source>
</reference>
<feature type="non-terminal residue" evidence="2">
    <location>
        <position position="1"/>
    </location>
</feature>
<feature type="transmembrane region" description="Helical" evidence="1">
    <location>
        <begin position="33"/>
        <end position="55"/>
    </location>
</feature>
<evidence type="ECO:0000313" key="2">
    <source>
        <dbReference type="EMBL" id="JAA88593.1"/>
    </source>
</evidence>
<accession>S4PFL4</accession>
<keyword evidence="1" id="KW-0812">Transmembrane</keyword>